<proteinExistence type="predicted"/>
<keyword evidence="3" id="KW-1185">Reference proteome</keyword>
<reference evidence="2 3" key="1">
    <citation type="submission" date="2024-04" db="EMBL/GenBank/DDBJ databases">
        <authorList>
            <person name="Fracassetti M."/>
        </authorList>
    </citation>
    <scope>NUCLEOTIDE SEQUENCE [LARGE SCALE GENOMIC DNA]</scope>
</reference>
<evidence type="ECO:0000313" key="2">
    <source>
        <dbReference type="EMBL" id="CAL1382419.1"/>
    </source>
</evidence>
<dbReference type="EMBL" id="OZ034817">
    <property type="protein sequence ID" value="CAL1382419.1"/>
    <property type="molecule type" value="Genomic_DNA"/>
</dbReference>
<gene>
    <name evidence="2" type="ORF">LTRI10_LOCUS23746</name>
</gene>
<dbReference type="AlphaFoldDB" id="A0AAV2E9C4"/>
<sequence length="73" mass="8086">MCGQRRTDHQFRRQAASHDKADGKQGPLRLPMFGFNVSSKFDRVKVSDYGCRGGTTLDRGVEDIQVPSSGSLE</sequence>
<evidence type="ECO:0000256" key="1">
    <source>
        <dbReference type="SAM" id="MobiDB-lite"/>
    </source>
</evidence>
<name>A0AAV2E9C4_9ROSI</name>
<evidence type="ECO:0000313" key="3">
    <source>
        <dbReference type="Proteomes" id="UP001497516"/>
    </source>
</evidence>
<accession>A0AAV2E9C4</accession>
<dbReference type="Proteomes" id="UP001497516">
    <property type="component" value="Chromosome 4"/>
</dbReference>
<protein>
    <submittedName>
        <fullName evidence="2">Uncharacterized protein</fullName>
    </submittedName>
</protein>
<organism evidence="2 3">
    <name type="scientific">Linum trigynum</name>
    <dbReference type="NCBI Taxonomy" id="586398"/>
    <lineage>
        <taxon>Eukaryota</taxon>
        <taxon>Viridiplantae</taxon>
        <taxon>Streptophyta</taxon>
        <taxon>Embryophyta</taxon>
        <taxon>Tracheophyta</taxon>
        <taxon>Spermatophyta</taxon>
        <taxon>Magnoliopsida</taxon>
        <taxon>eudicotyledons</taxon>
        <taxon>Gunneridae</taxon>
        <taxon>Pentapetalae</taxon>
        <taxon>rosids</taxon>
        <taxon>fabids</taxon>
        <taxon>Malpighiales</taxon>
        <taxon>Linaceae</taxon>
        <taxon>Linum</taxon>
    </lineage>
</organism>
<feature type="region of interest" description="Disordered" evidence="1">
    <location>
        <begin position="1"/>
        <end position="28"/>
    </location>
</feature>
<feature type="compositionally biased region" description="Basic and acidic residues" evidence="1">
    <location>
        <begin position="1"/>
        <end position="23"/>
    </location>
</feature>